<keyword evidence="3 8" id="KW-1134">Transmembrane beta strand</keyword>
<dbReference type="PANTHER" id="PTHR47234">
    <property type="match status" value="1"/>
</dbReference>
<dbReference type="Gene3D" id="2.60.40.1120">
    <property type="entry name" value="Carboxypeptidase-like, regulatory domain"/>
    <property type="match status" value="1"/>
</dbReference>
<dbReference type="PROSITE" id="PS52016">
    <property type="entry name" value="TONB_DEPENDENT_REC_3"/>
    <property type="match status" value="1"/>
</dbReference>
<evidence type="ECO:0000256" key="10">
    <source>
        <dbReference type="SAM" id="SignalP"/>
    </source>
</evidence>
<dbReference type="PANTHER" id="PTHR47234:SF3">
    <property type="entry name" value="SECRETIN_TONB SHORT N-TERMINAL DOMAIN-CONTAINING PROTEIN"/>
    <property type="match status" value="1"/>
</dbReference>
<feature type="chain" id="PRO_5045382095" evidence="10">
    <location>
        <begin position="20"/>
        <end position="957"/>
    </location>
</feature>
<organism evidence="13 14">
    <name type="scientific">Salinimicrobium oceani</name>
    <dbReference type="NCBI Taxonomy" id="2722702"/>
    <lineage>
        <taxon>Bacteria</taxon>
        <taxon>Pseudomonadati</taxon>
        <taxon>Bacteroidota</taxon>
        <taxon>Flavobacteriia</taxon>
        <taxon>Flavobacteriales</taxon>
        <taxon>Flavobacteriaceae</taxon>
        <taxon>Salinimicrobium</taxon>
    </lineage>
</organism>
<dbReference type="SUPFAM" id="SSF49464">
    <property type="entry name" value="Carboxypeptidase regulatory domain-like"/>
    <property type="match status" value="1"/>
</dbReference>
<feature type="signal peptide" evidence="10">
    <location>
        <begin position="1"/>
        <end position="19"/>
    </location>
</feature>
<evidence type="ECO:0000259" key="12">
    <source>
        <dbReference type="Pfam" id="PF07715"/>
    </source>
</evidence>
<name>A0ABX1D307_9FLAO</name>
<dbReference type="InterPro" id="IPR008969">
    <property type="entry name" value="CarboxyPept-like_regulatory"/>
</dbReference>
<evidence type="ECO:0000256" key="4">
    <source>
        <dbReference type="ARBA" id="ARBA00022692"/>
    </source>
</evidence>
<evidence type="ECO:0000259" key="11">
    <source>
        <dbReference type="Pfam" id="PF00593"/>
    </source>
</evidence>
<keyword evidence="5 9" id="KW-0798">TonB box</keyword>
<comment type="subcellular location">
    <subcellularLocation>
        <location evidence="1 8">Cell outer membrane</location>
        <topology evidence="1 8">Multi-pass membrane protein</topology>
    </subcellularLocation>
</comment>
<keyword evidence="10" id="KW-0732">Signal</keyword>
<evidence type="ECO:0000256" key="1">
    <source>
        <dbReference type="ARBA" id="ARBA00004571"/>
    </source>
</evidence>
<keyword evidence="7 8" id="KW-0998">Cell outer membrane</keyword>
<dbReference type="EMBL" id="JAAVJR010000004">
    <property type="protein sequence ID" value="NJW53063.1"/>
    <property type="molecule type" value="Genomic_DNA"/>
</dbReference>
<keyword evidence="14" id="KW-1185">Reference proteome</keyword>
<keyword evidence="4 8" id="KW-0812">Transmembrane</keyword>
<evidence type="ECO:0000313" key="13">
    <source>
        <dbReference type="EMBL" id="NJW53063.1"/>
    </source>
</evidence>
<feature type="domain" description="TonB-dependent receptor plug" evidence="12">
    <location>
        <begin position="113"/>
        <end position="234"/>
    </location>
</feature>
<evidence type="ECO:0000256" key="3">
    <source>
        <dbReference type="ARBA" id="ARBA00022452"/>
    </source>
</evidence>
<evidence type="ECO:0000256" key="7">
    <source>
        <dbReference type="ARBA" id="ARBA00023237"/>
    </source>
</evidence>
<dbReference type="InterPro" id="IPR012910">
    <property type="entry name" value="Plug_dom"/>
</dbReference>
<dbReference type="InterPro" id="IPR036942">
    <property type="entry name" value="Beta-barrel_TonB_sf"/>
</dbReference>
<dbReference type="Gene3D" id="2.40.170.20">
    <property type="entry name" value="TonB-dependent receptor, beta-barrel domain"/>
    <property type="match status" value="1"/>
</dbReference>
<dbReference type="SUPFAM" id="SSF56935">
    <property type="entry name" value="Porins"/>
    <property type="match status" value="1"/>
</dbReference>
<dbReference type="InterPro" id="IPR039426">
    <property type="entry name" value="TonB-dep_rcpt-like"/>
</dbReference>
<gene>
    <name evidence="13" type="ORF">HC175_09030</name>
</gene>
<dbReference type="Pfam" id="PF00593">
    <property type="entry name" value="TonB_dep_Rec_b-barrel"/>
    <property type="match status" value="1"/>
</dbReference>
<dbReference type="InterPro" id="IPR000531">
    <property type="entry name" value="Beta-barrel_TonB"/>
</dbReference>
<proteinExistence type="inferred from homology"/>
<feature type="domain" description="TonB-dependent receptor-like beta-barrel" evidence="11">
    <location>
        <begin position="468"/>
        <end position="912"/>
    </location>
</feature>
<evidence type="ECO:0000256" key="5">
    <source>
        <dbReference type="ARBA" id="ARBA00023077"/>
    </source>
</evidence>
<accession>A0ABX1D307</accession>
<sequence length="957" mass="104800">MKNYYLILFFLFSGLMVQAQDQIISGMVKDDTGQPLPGVSVVVKGSDRGAVTDFDGKYTLEASFGETLVFTYVGFDTREVRISQQVHNVTMVAGMALDEVVLVGSRRPARTVVESTVPIDVLDIEELSTAVPQVNLNQMLNYVAPSFSSNTQTIADGTDHIDPASLRGLGPDQVLVLVNGKRRHTTSLINVNGTFGRGSVGTDLNAIPAAAIERIEVLRDGAAAQYGSDAIAGVINIVLKKNTDRLNVDITAGANFSKNANEQTGGVDGETVNVAASYGVSLGEEGGYLTFAGDFDYREPYNRMKEWEGSVFNAYNAIERVAFNSGADISFLSNEQIQEFAQQVSYFDQSFQESIQAAEERSTLQDLLRMDVTEAELAARNQDRSDYNMRIGQSALRGGRLFANFSLPLDEEGTEIYSFAGLSSRKGNSAGFYRLPNQSRTYTPFYINGFLPEINSKINDISFAAGIRGMVGKWNVDFSNTYGRNQFMYLISNTSNASLENASPTTFDAGGFSFAQNTTNLDVSQFYENWFEGFNLAFGAEYRIEQYEIVAGERASYEQYTEEGDVITRADQQPAQDFFGNSRAGGSQVFPGFSPANELSRQRSSIGGYFDMEADFTDKFLVTLASRFENYSDFGSTLNFKVSTRYKLTENINIRAAANTGFRAPSLHQLYFNSTSTVFGANGIPQEVGTFTNDSRAAQLLGIPQLKEETSRSASLGFTAKIPDANLSLTVDGYFVAIDDRIVYTGQFRGPGTGSELDNLLSLANAEAASFFVNAIDTESRGLDIVVAHNAYLGENAQLNSTLSGTFSKTVKVGETKASPQLERAGLTDTYFSENSRLLLEESVPHTKVNLTNNFSTNRFNVFLRNVFFGETTEASSDPTGRQVFSSKVVTDLSIGYKATEALTLTVGANNLFDIYPDRAGEEFGNRSGGRYDWSRQALQYGLSGRFLFAKMSLSLD</sequence>
<comment type="caution">
    <text evidence="13">The sequence shown here is derived from an EMBL/GenBank/DDBJ whole genome shotgun (WGS) entry which is preliminary data.</text>
</comment>
<reference evidence="13 14" key="1">
    <citation type="submission" date="2020-03" db="EMBL/GenBank/DDBJ databases">
        <title>Salinimicrobium sp. nov, isolated from SCS.</title>
        <authorList>
            <person name="Cao W.R."/>
        </authorList>
    </citation>
    <scope>NUCLEOTIDE SEQUENCE [LARGE SCALE GENOMIC DNA]</scope>
    <source>
        <strain evidence="14">J15B91</strain>
    </source>
</reference>
<keyword evidence="13" id="KW-0675">Receptor</keyword>
<keyword evidence="6 8" id="KW-0472">Membrane</keyword>
<evidence type="ECO:0000256" key="8">
    <source>
        <dbReference type="PROSITE-ProRule" id="PRU01360"/>
    </source>
</evidence>
<evidence type="ECO:0000256" key="6">
    <source>
        <dbReference type="ARBA" id="ARBA00023136"/>
    </source>
</evidence>
<dbReference type="InterPro" id="IPR037066">
    <property type="entry name" value="Plug_dom_sf"/>
</dbReference>
<keyword evidence="2 8" id="KW-0813">Transport</keyword>
<dbReference type="RefSeq" id="WP_168138162.1">
    <property type="nucleotide sequence ID" value="NZ_JAAVJR010000004.1"/>
</dbReference>
<dbReference type="Pfam" id="PF07715">
    <property type="entry name" value="Plug"/>
    <property type="match status" value="1"/>
</dbReference>
<evidence type="ECO:0000256" key="9">
    <source>
        <dbReference type="RuleBase" id="RU003357"/>
    </source>
</evidence>
<comment type="similarity">
    <text evidence="8 9">Belongs to the TonB-dependent receptor family.</text>
</comment>
<dbReference type="Pfam" id="PF13715">
    <property type="entry name" value="CarbopepD_reg_2"/>
    <property type="match status" value="1"/>
</dbReference>
<evidence type="ECO:0000256" key="2">
    <source>
        <dbReference type="ARBA" id="ARBA00022448"/>
    </source>
</evidence>
<dbReference type="Gene3D" id="2.170.130.10">
    <property type="entry name" value="TonB-dependent receptor, plug domain"/>
    <property type="match status" value="1"/>
</dbReference>
<dbReference type="Proteomes" id="UP000703674">
    <property type="component" value="Unassembled WGS sequence"/>
</dbReference>
<protein>
    <submittedName>
        <fullName evidence="13">TonB-dependent receptor</fullName>
    </submittedName>
</protein>
<evidence type="ECO:0000313" key="14">
    <source>
        <dbReference type="Proteomes" id="UP000703674"/>
    </source>
</evidence>